<dbReference type="EMBL" id="JADCUA010000002">
    <property type="protein sequence ID" value="KAH9843061.1"/>
    <property type="molecule type" value="Genomic_DNA"/>
</dbReference>
<organism evidence="1 2">
    <name type="scientific">Rhodofomes roseus</name>
    <dbReference type="NCBI Taxonomy" id="34475"/>
    <lineage>
        <taxon>Eukaryota</taxon>
        <taxon>Fungi</taxon>
        <taxon>Dikarya</taxon>
        <taxon>Basidiomycota</taxon>
        <taxon>Agaricomycotina</taxon>
        <taxon>Agaricomycetes</taxon>
        <taxon>Polyporales</taxon>
        <taxon>Rhodofomes</taxon>
    </lineage>
</organism>
<keyword evidence="2" id="KW-1185">Reference proteome</keyword>
<protein>
    <submittedName>
        <fullName evidence="1">Uncharacterized protein</fullName>
    </submittedName>
</protein>
<dbReference type="GeneID" id="71997912"/>
<reference evidence="1 2" key="1">
    <citation type="journal article" date="2021" name="Environ. Microbiol.">
        <title>Gene family expansions and transcriptome signatures uncover fungal adaptations to wood decay.</title>
        <authorList>
            <person name="Hage H."/>
            <person name="Miyauchi S."/>
            <person name="Viragh M."/>
            <person name="Drula E."/>
            <person name="Min B."/>
            <person name="Chaduli D."/>
            <person name="Navarro D."/>
            <person name="Favel A."/>
            <person name="Norest M."/>
            <person name="Lesage-Meessen L."/>
            <person name="Balint B."/>
            <person name="Merenyi Z."/>
            <person name="de Eugenio L."/>
            <person name="Morin E."/>
            <person name="Martinez A.T."/>
            <person name="Baldrian P."/>
            <person name="Stursova M."/>
            <person name="Martinez M.J."/>
            <person name="Novotny C."/>
            <person name="Magnuson J.K."/>
            <person name="Spatafora J.W."/>
            <person name="Maurice S."/>
            <person name="Pangilinan J."/>
            <person name="Andreopoulos W."/>
            <person name="LaButti K."/>
            <person name="Hundley H."/>
            <person name="Na H."/>
            <person name="Kuo A."/>
            <person name="Barry K."/>
            <person name="Lipzen A."/>
            <person name="Henrissat B."/>
            <person name="Riley R."/>
            <person name="Ahrendt S."/>
            <person name="Nagy L.G."/>
            <person name="Grigoriev I.V."/>
            <person name="Martin F."/>
            <person name="Rosso M.N."/>
        </authorList>
    </citation>
    <scope>NUCLEOTIDE SEQUENCE [LARGE SCALE GENOMIC DNA]</scope>
    <source>
        <strain evidence="1 2">CIRM-BRFM 1785</strain>
    </source>
</reference>
<evidence type="ECO:0000313" key="1">
    <source>
        <dbReference type="EMBL" id="KAH9843061.1"/>
    </source>
</evidence>
<gene>
    <name evidence="1" type="ORF">C8Q71DRAFT_233655</name>
</gene>
<accession>A0ABQ8KW62</accession>
<dbReference type="RefSeq" id="XP_047784108.1">
    <property type="nucleotide sequence ID" value="XM_047917180.1"/>
</dbReference>
<name>A0ABQ8KW62_9APHY</name>
<evidence type="ECO:0000313" key="2">
    <source>
        <dbReference type="Proteomes" id="UP000814176"/>
    </source>
</evidence>
<sequence length="179" mass="19044">MGFTLAPWGRVLTPRVFPSSLLPAGLCLQHRGATCKPPSRIPPAASSTPPADDEKVPCIRFLHAGKTLGNLRGSFRPAARQRPLVKYRRISAVCLLVANLQEARIASGRGCPAAQEAESSGGVLLSCQLALDCGLASTRPPDRSLRSYFKLSDGAISALRRPVPQDSLYACIPDAGIRS</sequence>
<dbReference type="Proteomes" id="UP000814176">
    <property type="component" value="Unassembled WGS sequence"/>
</dbReference>
<comment type="caution">
    <text evidence="1">The sequence shown here is derived from an EMBL/GenBank/DDBJ whole genome shotgun (WGS) entry which is preliminary data.</text>
</comment>
<proteinExistence type="predicted"/>